<sequence>MFLFARCYWHMPIIVLLLLHVLLLSLMATTCQAGEDNNNNKCPQLYPLMIPDAAVPKRRNRDKLVIAHRGASYHLPEHSLEAYQLALEMGADFVEPDLVATSDGHLIAMHTVDLNVTTNVAQIFPSREWQSPFVNRSGYWSFNFTLAEIKQLRLRQRLPRARSTTYDGMFQVPTLVEIQQLINTWNQERIPQLLLHVDDHPDDAASVSPNNTATTTIIQPHEHYQQSAGIYAELKASPWHEQDANISLVDLFLQTLTEKNQDHVFDPILECPPLFKFDEYKVPPLVIQSFEGSVLQEMSEKWQSTQFSTTTDTPTAAEKLQPPLPPMILLLNLEHCWSEPTWFEIGETWRKYIQGLGIHKGCFPKVGTDYELEQGKGVQRRAQEFNLVIHPYTERPEHEFLMEGFQDATDEIQYLFCEMGAQGTFTESVSTAVMAARVGCPTTDVEGGGDVSTEEPQVTAVTTAPSKNNSSNNNKLCWEDTSEANMYVGVASFVMGIFLTALISTWVNRGFTCTKRPPRQQQVPVEDSSHGDLEEVPDDELL</sequence>
<evidence type="ECO:0000256" key="2">
    <source>
        <dbReference type="ARBA" id="ARBA00012247"/>
    </source>
</evidence>
<evidence type="ECO:0000259" key="10">
    <source>
        <dbReference type="PROSITE" id="PS51704"/>
    </source>
</evidence>
<dbReference type="EMBL" id="CAICTM010000316">
    <property type="protein sequence ID" value="CAB9507700.1"/>
    <property type="molecule type" value="Genomic_DNA"/>
</dbReference>
<dbReference type="PROSITE" id="PS51704">
    <property type="entry name" value="GP_PDE"/>
    <property type="match status" value="1"/>
</dbReference>
<organism evidence="11 12">
    <name type="scientific">Seminavis robusta</name>
    <dbReference type="NCBI Taxonomy" id="568900"/>
    <lineage>
        <taxon>Eukaryota</taxon>
        <taxon>Sar</taxon>
        <taxon>Stramenopiles</taxon>
        <taxon>Ochrophyta</taxon>
        <taxon>Bacillariophyta</taxon>
        <taxon>Bacillariophyceae</taxon>
        <taxon>Bacillariophycidae</taxon>
        <taxon>Naviculales</taxon>
        <taxon>Naviculaceae</taxon>
        <taxon>Seminavis</taxon>
    </lineage>
</organism>
<evidence type="ECO:0000256" key="8">
    <source>
        <dbReference type="SAM" id="Phobius"/>
    </source>
</evidence>
<comment type="similarity">
    <text evidence="1">Belongs to the glycerophosphoryl diester phosphodiesterase family.</text>
</comment>
<dbReference type="GO" id="GO:0006629">
    <property type="term" value="P:lipid metabolic process"/>
    <property type="evidence" value="ECO:0007669"/>
    <property type="project" value="InterPro"/>
</dbReference>
<keyword evidence="5" id="KW-0378">Hydrolase</keyword>
<dbReference type="Gene3D" id="3.20.20.190">
    <property type="entry name" value="Phosphatidylinositol (PI) phosphodiesterase"/>
    <property type="match status" value="1"/>
</dbReference>
<evidence type="ECO:0000313" key="12">
    <source>
        <dbReference type="Proteomes" id="UP001153069"/>
    </source>
</evidence>
<keyword evidence="12" id="KW-1185">Reference proteome</keyword>
<keyword evidence="8" id="KW-0812">Transmembrane</keyword>
<evidence type="ECO:0000256" key="4">
    <source>
        <dbReference type="ARBA" id="ARBA00022798"/>
    </source>
</evidence>
<evidence type="ECO:0000256" key="5">
    <source>
        <dbReference type="ARBA" id="ARBA00022801"/>
    </source>
</evidence>
<evidence type="ECO:0000256" key="9">
    <source>
        <dbReference type="SAM" id="SignalP"/>
    </source>
</evidence>
<comment type="caution">
    <text evidence="11">The sequence shown here is derived from an EMBL/GenBank/DDBJ whole genome shotgun (WGS) entry which is preliminary data.</text>
</comment>
<dbReference type="EC" id="3.1.4.46" evidence="2"/>
<evidence type="ECO:0000256" key="1">
    <source>
        <dbReference type="ARBA" id="ARBA00007277"/>
    </source>
</evidence>
<evidence type="ECO:0000256" key="3">
    <source>
        <dbReference type="ARBA" id="ARBA00022729"/>
    </source>
</evidence>
<evidence type="ECO:0000256" key="7">
    <source>
        <dbReference type="SAM" id="MobiDB-lite"/>
    </source>
</evidence>
<dbReference type="Pfam" id="PF03009">
    <property type="entry name" value="GDPD"/>
    <property type="match status" value="1"/>
</dbReference>
<feature type="transmembrane region" description="Helical" evidence="8">
    <location>
        <begin position="486"/>
        <end position="507"/>
    </location>
</feature>
<dbReference type="OrthoDB" id="1058301at2759"/>
<comment type="catalytic activity">
    <reaction evidence="6">
        <text>a sn-glycero-3-phosphodiester + H2O = an alcohol + sn-glycerol 3-phosphate + H(+)</text>
        <dbReference type="Rhea" id="RHEA:12969"/>
        <dbReference type="ChEBI" id="CHEBI:15377"/>
        <dbReference type="ChEBI" id="CHEBI:15378"/>
        <dbReference type="ChEBI" id="CHEBI:30879"/>
        <dbReference type="ChEBI" id="CHEBI:57597"/>
        <dbReference type="ChEBI" id="CHEBI:83408"/>
        <dbReference type="EC" id="3.1.4.46"/>
    </reaction>
</comment>
<protein>
    <recommendedName>
        <fullName evidence="2">glycerophosphodiester phosphodiesterase</fullName>
        <ecNumber evidence="2">3.1.4.46</ecNumber>
    </recommendedName>
</protein>
<keyword evidence="3 9" id="KW-0732">Signal</keyword>
<feature type="chain" id="PRO_5040292421" description="glycerophosphodiester phosphodiesterase" evidence="9">
    <location>
        <begin position="34"/>
        <end position="542"/>
    </location>
</feature>
<dbReference type="Proteomes" id="UP001153069">
    <property type="component" value="Unassembled WGS sequence"/>
</dbReference>
<accession>A0A9N8HCU4</accession>
<dbReference type="InterPro" id="IPR030395">
    <property type="entry name" value="GP_PDE_dom"/>
</dbReference>
<dbReference type="AlphaFoldDB" id="A0A9N8HCU4"/>
<dbReference type="GO" id="GO:0008889">
    <property type="term" value="F:glycerophosphodiester phosphodiesterase activity"/>
    <property type="evidence" value="ECO:0007669"/>
    <property type="project" value="UniProtKB-EC"/>
</dbReference>
<name>A0A9N8HCU4_9STRA</name>
<evidence type="ECO:0000313" key="11">
    <source>
        <dbReference type="EMBL" id="CAB9507700.1"/>
    </source>
</evidence>
<proteinExistence type="inferred from homology"/>
<feature type="signal peptide" evidence="9">
    <location>
        <begin position="1"/>
        <end position="33"/>
    </location>
</feature>
<evidence type="ECO:0000256" key="6">
    <source>
        <dbReference type="ARBA" id="ARBA00047512"/>
    </source>
</evidence>
<dbReference type="GO" id="GO:0006071">
    <property type="term" value="P:glycerol metabolic process"/>
    <property type="evidence" value="ECO:0007669"/>
    <property type="project" value="UniProtKB-KW"/>
</dbReference>
<feature type="domain" description="GP-PDE" evidence="10">
    <location>
        <begin position="63"/>
        <end position="436"/>
    </location>
</feature>
<dbReference type="PANTHER" id="PTHR43620:SF7">
    <property type="entry name" value="GLYCEROPHOSPHODIESTER PHOSPHODIESTERASE GDPD5-RELATED"/>
    <property type="match status" value="1"/>
</dbReference>
<dbReference type="SUPFAM" id="SSF51695">
    <property type="entry name" value="PLC-like phosphodiesterases"/>
    <property type="match status" value="2"/>
</dbReference>
<dbReference type="InterPro" id="IPR017946">
    <property type="entry name" value="PLC-like_Pdiesterase_TIM-brl"/>
</dbReference>
<reference evidence="11" key="1">
    <citation type="submission" date="2020-06" db="EMBL/GenBank/DDBJ databases">
        <authorList>
            <consortium name="Plant Systems Biology data submission"/>
        </authorList>
    </citation>
    <scope>NUCLEOTIDE SEQUENCE</scope>
    <source>
        <strain evidence="11">D6</strain>
    </source>
</reference>
<keyword evidence="8" id="KW-0472">Membrane</keyword>
<dbReference type="PANTHER" id="PTHR43620">
    <property type="entry name" value="GLYCEROPHOSPHORYL DIESTER PHOSPHODIESTERASE"/>
    <property type="match status" value="1"/>
</dbReference>
<keyword evidence="4" id="KW-0319">Glycerol metabolism</keyword>
<keyword evidence="8" id="KW-1133">Transmembrane helix</keyword>
<feature type="region of interest" description="Disordered" evidence="7">
    <location>
        <begin position="514"/>
        <end position="542"/>
    </location>
</feature>
<gene>
    <name evidence="11" type="ORF">SEMRO_317_G115710.1</name>
</gene>